<dbReference type="InParanoid" id="D6TXG5"/>
<dbReference type="EMBL" id="ADVG01000003">
    <property type="protein sequence ID" value="EFH84898.1"/>
    <property type="molecule type" value="Genomic_DNA"/>
</dbReference>
<proteinExistence type="predicted"/>
<sequence length="85" mass="9936">MLMDCYAREDVFAQVPELAAEIDPVLSRLNVLLDDDELYHQVRADFGQRYQSMLVHGRHSTPVEVLLRMLILKHLYQWSCEVPHA</sequence>
<organism evidence="2 3">
    <name type="scientific">Ktedonobacter racemifer DSM 44963</name>
    <dbReference type="NCBI Taxonomy" id="485913"/>
    <lineage>
        <taxon>Bacteria</taxon>
        <taxon>Bacillati</taxon>
        <taxon>Chloroflexota</taxon>
        <taxon>Ktedonobacteria</taxon>
        <taxon>Ktedonobacterales</taxon>
        <taxon>Ktedonobacteraceae</taxon>
        <taxon>Ktedonobacter</taxon>
    </lineage>
</organism>
<dbReference type="InterPro" id="IPR008490">
    <property type="entry name" value="Transposase_InsH_N"/>
</dbReference>
<feature type="domain" description="Transposase InsH N-terminal" evidence="1">
    <location>
        <begin position="25"/>
        <end position="80"/>
    </location>
</feature>
<dbReference type="AlphaFoldDB" id="D6TXG5"/>
<name>D6TXG5_KTERA</name>
<protein>
    <recommendedName>
        <fullName evidence="1">Transposase InsH N-terminal domain-containing protein</fullName>
    </recommendedName>
</protein>
<evidence type="ECO:0000259" key="1">
    <source>
        <dbReference type="Pfam" id="PF05598"/>
    </source>
</evidence>
<evidence type="ECO:0000313" key="3">
    <source>
        <dbReference type="Proteomes" id="UP000004508"/>
    </source>
</evidence>
<dbReference type="Proteomes" id="UP000004508">
    <property type="component" value="Unassembled WGS sequence"/>
</dbReference>
<dbReference type="Pfam" id="PF05598">
    <property type="entry name" value="DUF772"/>
    <property type="match status" value="1"/>
</dbReference>
<evidence type="ECO:0000313" key="2">
    <source>
        <dbReference type="EMBL" id="EFH84898.1"/>
    </source>
</evidence>
<gene>
    <name evidence="2" type="ORF">Krac_6015</name>
</gene>
<accession>D6TXG5</accession>
<reference evidence="2 3" key="1">
    <citation type="journal article" date="2011" name="Stand. Genomic Sci.">
        <title>Non-contiguous finished genome sequence and contextual data of the filamentous soil bacterium Ktedonobacter racemifer type strain (SOSP1-21).</title>
        <authorList>
            <person name="Chang Y.J."/>
            <person name="Land M."/>
            <person name="Hauser L."/>
            <person name="Chertkov O."/>
            <person name="Del Rio T.G."/>
            <person name="Nolan M."/>
            <person name="Copeland A."/>
            <person name="Tice H."/>
            <person name="Cheng J.F."/>
            <person name="Lucas S."/>
            <person name="Han C."/>
            <person name="Goodwin L."/>
            <person name="Pitluck S."/>
            <person name="Ivanova N."/>
            <person name="Ovchinikova G."/>
            <person name="Pati A."/>
            <person name="Chen A."/>
            <person name="Palaniappan K."/>
            <person name="Mavromatis K."/>
            <person name="Liolios K."/>
            <person name="Brettin T."/>
            <person name="Fiebig A."/>
            <person name="Rohde M."/>
            <person name="Abt B."/>
            <person name="Goker M."/>
            <person name="Detter J.C."/>
            <person name="Woyke T."/>
            <person name="Bristow J."/>
            <person name="Eisen J.A."/>
            <person name="Markowitz V."/>
            <person name="Hugenholtz P."/>
            <person name="Kyrpides N.C."/>
            <person name="Klenk H.P."/>
            <person name="Lapidus A."/>
        </authorList>
    </citation>
    <scope>NUCLEOTIDE SEQUENCE [LARGE SCALE GENOMIC DNA]</scope>
    <source>
        <strain evidence="3">DSM 44963</strain>
    </source>
</reference>
<comment type="caution">
    <text evidence="2">The sequence shown here is derived from an EMBL/GenBank/DDBJ whole genome shotgun (WGS) entry which is preliminary data.</text>
</comment>
<keyword evidence="3" id="KW-1185">Reference proteome</keyword>